<dbReference type="InterPro" id="IPR030395">
    <property type="entry name" value="GP_PDE_dom"/>
</dbReference>
<feature type="domain" description="GP-PDE" evidence="1">
    <location>
        <begin position="11"/>
        <end position="236"/>
    </location>
</feature>
<dbReference type="RefSeq" id="WP_386413601.1">
    <property type="nucleotide sequence ID" value="NZ_JBHSZO010000010.1"/>
</dbReference>
<organism evidence="2 3">
    <name type="scientific">Streptomyces polyrhachis</name>
    <dbReference type="NCBI Taxonomy" id="1282885"/>
    <lineage>
        <taxon>Bacteria</taxon>
        <taxon>Bacillati</taxon>
        <taxon>Actinomycetota</taxon>
        <taxon>Actinomycetes</taxon>
        <taxon>Kitasatosporales</taxon>
        <taxon>Streptomycetaceae</taxon>
        <taxon>Streptomyces</taxon>
    </lineage>
</organism>
<dbReference type="PROSITE" id="PS51704">
    <property type="entry name" value="GP_PDE"/>
    <property type="match status" value="1"/>
</dbReference>
<comment type="caution">
    <text evidence="2">The sequence shown here is derived from an EMBL/GenBank/DDBJ whole genome shotgun (WGS) entry which is preliminary data.</text>
</comment>
<keyword evidence="3" id="KW-1185">Reference proteome</keyword>
<protein>
    <submittedName>
        <fullName evidence="2">Glycerophosphodiester phosphodiesterase</fullName>
    </submittedName>
</protein>
<proteinExistence type="predicted"/>
<evidence type="ECO:0000313" key="2">
    <source>
        <dbReference type="EMBL" id="MFC7218284.1"/>
    </source>
</evidence>
<dbReference type="Gene3D" id="3.20.20.190">
    <property type="entry name" value="Phosphatidylinositol (PI) phosphodiesterase"/>
    <property type="match status" value="1"/>
</dbReference>
<dbReference type="Proteomes" id="UP001596413">
    <property type="component" value="Unassembled WGS sequence"/>
</dbReference>
<dbReference type="PANTHER" id="PTHR46211">
    <property type="entry name" value="GLYCEROPHOSPHORYL DIESTER PHOSPHODIESTERASE"/>
    <property type="match status" value="1"/>
</dbReference>
<name>A0ABW2GE07_9ACTN</name>
<dbReference type="CDD" id="cd08556">
    <property type="entry name" value="GDPD"/>
    <property type="match status" value="1"/>
</dbReference>
<accession>A0ABW2GE07</accession>
<dbReference type="SUPFAM" id="SSF51695">
    <property type="entry name" value="PLC-like phosphodiesterases"/>
    <property type="match status" value="1"/>
</dbReference>
<sequence length="241" mass="26198">MAALSARPGRPLAVAHRGAPYRARENTLPALGAALEAGADAVEFDVRLTRDGVPVLLHDDTLWRLWGHDEALDELTYEELRLLTGGGVPTLGAALEVMGRAPEGVRSFIDLPEGDPRTAKAVVAEVAAAGAAGRVYYCGSTRALLAVKEAEPEAETALSVKRHLPRPTEGLLRALEPRWFNYRFGLVAPETVRRVHDEGRLVSVWTADRPRTMRRLAAMGVDSITSNRIGALRKTLDRLGR</sequence>
<reference evidence="3" key="1">
    <citation type="journal article" date="2019" name="Int. J. Syst. Evol. Microbiol.">
        <title>The Global Catalogue of Microorganisms (GCM) 10K type strain sequencing project: providing services to taxonomists for standard genome sequencing and annotation.</title>
        <authorList>
            <consortium name="The Broad Institute Genomics Platform"/>
            <consortium name="The Broad Institute Genome Sequencing Center for Infectious Disease"/>
            <person name="Wu L."/>
            <person name="Ma J."/>
        </authorList>
    </citation>
    <scope>NUCLEOTIDE SEQUENCE [LARGE SCALE GENOMIC DNA]</scope>
    <source>
        <strain evidence="3">CGMCC 1.13681</strain>
    </source>
</reference>
<dbReference type="PANTHER" id="PTHR46211:SF1">
    <property type="entry name" value="GLYCEROPHOSPHODIESTER PHOSPHODIESTERASE, CYTOPLASMIC"/>
    <property type="match status" value="1"/>
</dbReference>
<dbReference type="Pfam" id="PF03009">
    <property type="entry name" value="GDPD"/>
    <property type="match status" value="1"/>
</dbReference>
<dbReference type="InterPro" id="IPR017946">
    <property type="entry name" value="PLC-like_Pdiesterase_TIM-brl"/>
</dbReference>
<gene>
    <name evidence="2" type="ORF">ACFQLX_08910</name>
</gene>
<evidence type="ECO:0000259" key="1">
    <source>
        <dbReference type="PROSITE" id="PS51704"/>
    </source>
</evidence>
<evidence type="ECO:0000313" key="3">
    <source>
        <dbReference type="Proteomes" id="UP001596413"/>
    </source>
</evidence>
<dbReference type="EMBL" id="JBHSZO010000010">
    <property type="protein sequence ID" value="MFC7218284.1"/>
    <property type="molecule type" value="Genomic_DNA"/>
</dbReference>